<dbReference type="Proteomes" id="UP000030655">
    <property type="component" value="Unassembled WGS sequence"/>
</dbReference>
<keyword evidence="7" id="KW-1185">Reference proteome</keyword>
<dbReference type="AlphaFoldDB" id="A0A059F0E5"/>
<sequence>MEPRNELINEEIINQMKKGDFEFLKYVKDSEGKVVVRELYSLFYEIYQNSILINFTKKSPITIKNYDHYIKNFINIYGTLNVYLKDELFFLYFHMTNENNPIKNIHEIHFRNMKYFIDKKYFKFLMDQNKDLFFKSLFLIVKEINLNYAEDRKILEILSKNVEDAFFKSICRVLLGNNLFDDSLLLSKKNLSYFSELGEKVNIILEVVDDETKRIASKAIGINGKESSEHLRESNIQRIINNYKSEEYIDKLAQELLENYNILKEETSFKSDIFDIIFPKDVKDMVRVITLCAHKTKDVEFQLFLEEILETYYFTDIIESIEKFNQFLNTGLILSEYDLLINHFLLTNANVFKFTFPSLYSKMNDEFKLHFENLNLFIIKSKHFLNVKYKFFDLLKKEISGKFFLNGNDLSYEFKYVLENITFKIEFKYENITELIDLDLSIEEYLIELTNEKSFYYNYLRNVNEPITIKESKKEIKKFTSTFGSPKSVMLLKQMVKKSNKITSIVEQWKELVDKFMESINECGICYFKELNDKASSMNCKRCNMFYHKDCFYQWVKKTKKIECAMCKYDIVE</sequence>
<evidence type="ECO:0000313" key="6">
    <source>
        <dbReference type="EMBL" id="KCZ80620.1"/>
    </source>
</evidence>
<keyword evidence="2 4" id="KW-0863">Zinc-finger</keyword>
<dbReference type="InterPro" id="IPR019786">
    <property type="entry name" value="Zinc_finger_PHD-type_CS"/>
</dbReference>
<reference evidence="6 7" key="2">
    <citation type="submission" date="2014-03" db="EMBL/GenBank/DDBJ databases">
        <title>The Genome Sequence of Anncaliia algerae insect isolate PRA339.</title>
        <authorList>
            <consortium name="The Broad Institute Genome Sequencing Platform"/>
            <consortium name="The Broad Institute Genome Sequencing Center for Infectious Disease"/>
            <person name="Cuomo C."/>
            <person name="Becnel J."/>
            <person name="Sanscrainte N."/>
            <person name="Walker B."/>
            <person name="Young S.K."/>
            <person name="Zeng Q."/>
            <person name="Gargeya S."/>
            <person name="Fitzgerald M."/>
            <person name="Haas B."/>
            <person name="Abouelleil A."/>
            <person name="Alvarado L."/>
            <person name="Arachchi H.M."/>
            <person name="Berlin A.M."/>
            <person name="Chapman S.B."/>
            <person name="Dewar J."/>
            <person name="Goldberg J."/>
            <person name="Griggs A."/>
            <person name="Gujja S."/>
            <person name="Hansen M."/>
            <person name="Howarth C."/>
            <person name="Imamovic A."/>
            <person name="Larimer J."/>
            <person name="McCowan C."/>
            <person name="Murphy C."/>
            <person name="Neiman D."/>
            <person name="Pearson M."/>
            <person name="Priest M."/>
            <person name="Roberts A."/>
            <person name="Saif S."/>
            <person name="Shea T."/>
            <person name="Sisk P."/>
            <person name="Sykes S."/>
            <person name="Wortman J."/>
            <person name="Nusbaum C."/>
            <person name="Birren B."/>
        </authorList>
    </citation>
    <scope>NUCLEOTIDE SEQUENCE [LARGE SCALE GENOMIC DNA]</scope>
    <source>
        <strain evidence="6 7">PRA339</strain>
    </source>
</reference>
<evidence type="ECO:0000256" key="1">
    <source>
        <dbReference type="ARBA" id="ARBA00022723"/>
    </source>
</evidence>
<evidence type="ECO:0000313" key="7">
    <source>
        <dbReference type="Proteomes" id="UP000030655"/>
    </source>
</evidence>
<gene>
    <name evidence="6" type="ORF">H312_01995</name>
</gene>
<dbReference type="GO" id="GO:0008270">
    <property type="term" value="F:zinc ion binding"/>
    <property type="evidence" value="ECO:0007669"/>
    <property type="project" value="UniProtKB-KW"/>
</dbReference>
<dbReference type="SUPFAM" id="SSF57850">
    <property type="entry name" value="RING/U-box"/>
    <property type="match status" value="1"/>
</dbReference>
<accession>A0A059F0E5</accession>
<organism evidence="6 7">
    <name type="scientific">Anncaliia algerae PRA339</name>
    <dbReference type="NCBI Taxonomy" id="1288291"/>
    <lineage>
        <taxon>Eukaryota</taxon>
        <taxon>Fungi</taxon>
        <taxon>Fungi incertae sedis</taxon>
        <taxon>Microsporidia</taxon>
        <taxon>Tubulinosematoidea</taxon>
        <taxon>Tubulinosematidae</taxon>
        <taxon>Anncaliia</taxon>
    </lineage>
</organism>
<evidence type="ECO:0000256" key="2">
    <source>
        <dbReference type="ARBA" id="ARBA00022771"/>
    </source>
</evidence>
<dbReference type="EMBL" id="KK365171">
    <property type="protein sequence ID" value="KCZ80620.1"/>
    <property type="molecule type" value="Genomic_DNA"/>
</dbReference>
<dbReference type="VEuPathDB" id="MicrosporidiaDB:H312_01995"/>
<evidence type="ECO:0000256" key="3">
    <source>
        <dbReference type="ARBA" id="ARBA00022833"/>
    </source>
</evidence>
<dbReference type="OrthoDB" id="2191389at2759"/>
<proteinExistence type="predicted"/>
<dbReference type="Gene3D" id="3.30.40.10">
    <property type="entry name" value="Zinc/RING finger domain, C3HC4 (zinc finger)"/>
    <property type="match status" value="1"/>
</dbReference>
<keyword evidence="1" id="KW-0479">Metal-binding</keyword>
<dbReference type="HOGENOM" id="CLU_475618_0_0_1"/>
<evidence type="ECO:0000256" key="4">
    <source>
        <dbReference type="PROSITE-ProRule" id="PRU00175"/>
    </source>
</evidence>
<feature type="domain" description="RING-type" evidence="5">
    <location>
        <begin position="523"/>
        <end position="568"/>
    </location>
</feature>
<dbReference type="InterPro" id="IPR001841">
    <property type="entry name" value="Znf_RING"/>
</dbReference>
<keyword evidence="3" id="KW-0862">Zinc</keyword>
<evidence type="ECO:0000259" key="5">
    <source>
        <dbReference type="PROSITE" id="PS50089"/>
    </source>
</evidence>
<protein>
    <recommendedName>
        <fullName evidence="5">RING-type domain-containing protein</fullName>
    </recommendedName>
</protein>
<dbReference type="SMART" id="SM01197">
    <property type="entry name" value="FANCL_C"/>
    <property type="match status" value="1"/>
</dbReference>
<reference evidence="7" key="1">
    <citation type="submission" date="2013-02" db="EMBL/GenBank/DDBJ databases">
        <authorList>
            <consortium name="The Broad Institute Genome Sequencing Platform"/>
            <person name="Cuomo C."/>
            <person name="Becnel J."/>
            <person name="Sanscrainte N."/>
            <person name="Walker B."/>
            <person name="Young S.K."/>
            <person name="Zeng Q."/>
            <person name="Gargeya S."/>
            <person name="Fitzgerald M."/>
            <person name="Haas B."/>
            <person name="Abouelleil A."/>
            <person name="Alvarado L."/>
            <person name="Arachchi H.M."/>
            <person name="Berlin A.M."/>
            <person name="Chapman S.B."/>
            <person name="Dewar J."/>
            <person name="Goldberg J."/>
            <person name="Griggs A."/>
            <person name="Gujja S."/>
            <person name="Hansen M."/>
            <person name="Howarth C."/>
            <person name="Imamovic A."/>
            <person name="Larimer J."/>
            <person name="McCowan C."/>
            <person name="Murphy C."/>
            <person name="Neiman D."/>
            <person name="Pearson M."/>
            <person name="Priest M."/>
            <person name="Roberts A."/>
            <person name="Saif S."/>
            <person name="Shea T."/>
            <person name="Sisk P."/>
            <person name="Sykes S."/>
            <person name="Wortman J."/>
            <person name="Nusbaum C."/>
            <person name="Birren B."/>
        </authorList>
    </citation>
    <scope>NUCLEOTIDE SEQUENCE [LARGE SCALE GENOMIC DNA]</scope>
    <source>
        <strain evidence="7">PRA339</strain>
    </source>
</reference>
<dbReference type="STRING" id="1288291.A0A059F0E5"/>
<name>A0A059F0E5_9MICR</name>
<dbReference type="PROSITE" id="PS01359">
    <property type="entry name" value="ZF_PHD_1"/>
    <property type="match status" value="1"/>
</dbReference>
<dbReference type="PROSITE" id="PS50089">
    <property type="entry name" value="ZF_RING_2"/>
    <property type="match status" value="1"/>
</dbReference>
<dbReference type="InterPro" id="IPR013083">
    <property type="entry name" value="Znf_RING/FYVE/PHD"/>
</dbReference>